<protein>
    <recommendedName>
        <fullName evidence="11">Extracellular metalloproteinase</fullName>
        <ecNumber evidence="11">3.4.24.-</ecNumber>
    </recommendedName>
    <alternativeName>
        <fullName evidence="11">Fungalysin</fullName>
    </alternativeName>
</protein>
<evidence type="ECO:0000256" key="3">
    <source>
        <dbReference type="ARBA" id="ARBA00006006"/>
    </source>
</evidence>
<keyword evidence="7 11" id="KW-0378">Hydrolase</keyword>
<comment type="cofactor">
    <cofactor evidence="1 11">
        <name>Zn(2+)</name>
        <dbReference type="ChEBI" id="CHEBI:29105"/>
    </cofactor>
</comment>
<dbReference type="InterPro" id="IPR027268">
    <property type="entry name" value="Peptidase_M4/M1_CTD_sf"/>
</dbReference>
<dbReference type="EC" id="3.4.24.-" evidence="11"/>
<dbReference type="EMBL" id="JBBXMP010000006">
    <property type="protein sequence ID" value="KAL0070523.1"/>
    <property type="molecule type" value="Genomic_DNA"/>
</dbReference>
<organism evidence="12 13">
    <name type="scientific">Marasmius tenuissimus</name>
    <dbReference type="NCBI Taxonomy" id="585030"/>
    <lineage>
        <taxon>Eukaryota</taxon>
        <taxon>Fungi</taxon>
        <taxon>Dikarya</taxon>
        <taxon>Basidiomycota</taxon>
        <taxon>Agaricomycotina</taxon>
        <taxon>Agaricomycetes</taxon>
        <taxon>Agaricomycetidae</taxon>
        <taxon>Agaricales</taxon>
        <taxon>Marasmiineae</taxon>
        <taxon>Marasmiaceae</taxon>
        <taxon>Marasmius</taxon>
    </lineage>
</organism>
<dbReference type="PANTHER" id="PTHR33478:SF1">
    <property type="entry name" value="EXTRACELLULAR METALLOPROTEINASE MEP"/>
    <property type="match status" value="1"/>
</dbReference>
<proteinExistence type="inferred from homology"/>
<dbReference type="Proteomes" id="UP001437256">
    <property type="component" value="Unassembled WGS sequence"/>
</dbReference>
<dbReference type="PANTHER" id="PTHR33478">
    <property type="entry name" value="EXTRACELLULAR METALLOPROTEINASE MEP"/>
    <property type="match status" value="1"/>
</dbReference>
<keyword evidence="6 11" id="KW-0479">Metal-binding</keyword>
<keyword evidence="4 11" id="KW-0964">Secreted</keyword>
<evidence type="ECO:0000256" key="8">
    <source>
        <dbReference type="ARBA" id="ARBA00022833"/>
    </source>
</evidence>
<evidence type="ECO:0000256" key="2">
    <source>
        <dbReference type="ARBA" id="ARBA00004613"/>
    </source>
</evidence>
<keyword evidence="5 11" id="KW-0645">Protease</keyword>
<keyword evidence="11" id="KW-0732">Signal</keyword>
<dbReference type="Pfam" id="PF02128">
    <property type="entry name" value="Peptidase_M36"/>
    <property type="match status" value="2"/>
</dbReference>
<keyword evidence="9 11" id="KW-0482">Metalloprotease</keyword>
<evidence type="ECO:0000256" key="9">
    <source>
        <dbReference type="ARBA" id="ARBA00023049"/>
    </source>
</evidence>
<comment type="caution">
    <text evidence="12">The sequence shown here is derived from an EMBL/GenBank/DDBJ whole genome shotgun (WGS) entry which is preliminary data.</text>
</comment>
<dbReference type="CDD" id="cd09596">
    <property type="entry name" value="M36"/>
    <property type="match status" value="1"/>
</dbReference>
<keyword evidence="8 11" id="KW-0862">Zinc</keyword>
<evidence type="ECO:0000256" key="1">
    <source>
        <dbReference type="ARBA" id="ARBA00001947"/>
    </source>
</evidence>
<evidence type="ECO:0000256" key="10">
    <source>
        <dbReference type="ARBA" id="ARBA00023145"/>
    </source>
</evidence>
<evidence type="ECO:0000256" key="6">
    <source>
        <dbReference type="ARBA" id="ARBA00022723"/>
    </source>
</evidence>
<evidence type="ECO:0000256" key="11">
    <source>
        <dbReference type="RuleBase" id="RU364017"/>
    </source>
</evidence>
<dbReference type="Gene3D" id="1.10.390.10">
    <property type="entry name" value="Neutral Protease Domain 2"/>
    <property type="match status" value="1"/>
</dbReference>
<sequence>MALPQARVVLFVFFTTVLASFVYGSPHSTYGTHRRRSIGQRGLRLESYHPPSTFQTSSTGSFKRSTSSIFDPHASLNDLPEAVKSFVQAEFDIPPSRVRYRTSYSHEGRLHVYMQQEHVGIPFSNAVANIAIKNGQVSSFGCSFVEPSSITPSKPTFPLRKAIENAEEALDGRYNGHPTSIQYLVRPDNHTVSLTYAIQIQNKEEYTWYQAFVDAHDGEVVSAVSFVNHASYKVVPVRKNTIVDGFESLVDPADLEASPLGWHNDGRRNYTMTKGNNVHAGTWTNGESAIEMTEQSANGLVFDFDSRNVDAARTQAFYVANTFHDIMYKYGFTESAFNFQTNNFGKGGEGGDAVVIVVHDPSGKNNARFETPPDGQNGVCRMFLWNKAAGPDRDGVFDNSVVMHELAHGLSGRLTGGGTGTCLETLEAAGLSEGWSDAVAEWVQQTDEEVEDRVMFSANMLHIIFATLVKEYGFSRNAHTDPTGNAGNVVFLHLVIDGMAIQPCNPTFVAARDAIIQADEDRYGGAHRCLLWKVFASRGLGLNAVDYQDDGTVPGGC</sequence>
<dbReference type="InterPro" id="IPR001842">
    <property type="entry name" value="Peptidase_M36"/>
</dbReference>
<dbReference type="SUPFAM" id="SSF55486">
    <property type="entry name" value="Metalloproteases ('zincins'), catalytic domain"/>
    <property type="match status" value="1"/>
</dbReference>
<feature type="signal peptide" evidence="11">
    <location>
        <begin position="1"/>
        <end position="19"/>
    </location>
</feature>
<dbReference type="PRINTS" id="PR00999">
    <property type="entry name" value="FUNGALYSIN"/>
</dbReference>
<keyword evidence="13" id="KW-1185">Reference proteome</keyword>
<dbReference type="Gene3D" id="3.10.170.10">
    <property type="match status" value="1"/>
</dbReference>
<evidence type="ECO:0000256" key="5">
    <source>
        <dbReference type="ARBA" id="ARBA00022670"/>
    </source>
</evidence>
<keyword evidence="10 11" id="KW-0865">Zymogen</keyword>
<evidence type="ECO:0000313" key="13">
    <source>
        <dbReference type="Proteomes" id="UP001437256"/>
    </source>
</evidence>
<comment type="similarity">
    <text evidence="3 11">Belongs to the peptidase M36 family.</text>
</comment>
<evidence type="ECO:0000256" key="4">
    <source>
        <dbReference type="ARBA" id="ARBA00022525"/>
    </source>
</evidence>
<gene>
    <name evidence="12" type="ORF">AAF712_002356</name>
</gene>
<name>A0ABR3AAB7_9AGAR</name>
<evidence type="ECO:0000256" key="7">
    <source>
        <dbReference type="ARBA" id="ARBA00022801"/>
    </source>
</evidence>
<reference evidence="12 13" key="1">
    <citation type="submission" date="2024-05" db="EMBL/GenBank/DDBJ databases">
        <title>A draft genome resource for the thread blight pathogen Marasmius tenuissimus strain MS-2.</title>
        <authorList>
            <person name="Yulfo-Soto G.E."/>
            <person name="Baruah I.K."/>
            <person name="Amoako-Attah I."/>
            <person name="Bukari Y."/>
            <person name="Meinhardt L.W."/>
            <person name="Bailey B.A."/>
            <person name="Cohen S.P."/>
        </authorList>
    </citation>
    <scope>NUCLEOTIDE SEQUENCE [LARGE SCALE GENOMIC DNA]</scope>
    <source>
        <strain evidence="12 13">MS-2</strain>
    </source>
</reference>
<evidence type="ECO:0000313" key="12">
    <source>
        <dbReference type="EMBL" id="KAL0070523.1"/>
    </source>
</evidence>
<accession>A0ABR3AAB7</accession>
<feature type="chain" id="PRO_5045001263" description="Extracellular metalloproteinase" evidence="11">
    <location>
        <begin position="20"/>
        <end position="557"/>
    </location>
</feature>
<comment type="subcellular location">
    <subcellularLocation>
        <location evidence="2 11">Secreted</location>
    </subcellularLocation>
</comment>
<dbReference type="InterPro" id="IPR050371">
    <property type="entry name" value="Fungal_virulence_M36"/>
</dbReference>